<proteinExistence type="predicted"/>
<protein>
    <submittedName>
        <fullName evidence="1">Uncharacterized protein</fullName>
    </submittedName>
</protein>
<accession>A0A1I6UA62</accession>
<name>A0A1I6UA62_9SPHI</name>
<dbReference type="RefSeq" id="WP_262987264.1">
    <property type="nucleotide sequence ID" value="NZ_FOZZ01000008.1"/>
</dbReference>
<evidence type="ECO:0000313" key="1">
    <source>
        <dbReference type="EMBL" id="SFS98330.1"/>
    </source>
</evidence>
<reference evidence="1 2" key="1">
    <citation type="submission" date="2016-10" db="EMBL/GenBank/DDBJ databases">
        <authorList>
            <person name="de Groot N.N."/>
        </authorList>
    </citation>
    <scope>NUCLEOTIDE SEQUENCE [LARGE SCALE GENOMIC DNA]</scope>
    <source>
        <strain evidence="1 2">DSM 22789</strain>
    </source>
</reference>
<dbReference type="Proteomes" id="UP000198785">
    <property type="component" value="Unassembled WGS sequence"/>
</dbReference>
<sequence length="41" mass="4703">MDIQMFMDLYDLLDANPLSVEELAEVVAEKAPRKCKIAFPF</sequence>
<dbReference type="AlphaFoldDB" id="A0A1I6UA62"/>
<evidence type="ECO:0000313" key="2">
    <source>
        <dbReference type="Proteomes" id="UP000198785"/>
    </source>
</evidence>
<dbReference type="STRING" id="683125.SAMN05660206_10883"/>
<dbReference type="EMBL" id="FOZZ01000008">
    <property type="protein sequence ID" value="SFS98330.1"/>
    <property type="molecule type" value="Genomic_DNA"/>
</dbReference>
<gene>
    <name evidence="1" type="ORF">SAMN05660206_10883</name>
</gene>
<organism evidence="1 2">
    <name type="scientific">Sphingobacterium wenxiniae</name>
    <dbReference type="NCBI Taxonomy" id="683125"/>
    <lineage>
        <taxon>Bacteria</taxon>
        <taxon>Pseudomonadati</taxon>
        <taxon>Bacteroidota</taxon>
        <taxon>Sphingobacteriia</taxon>
        <taxon>Sphingobacteriales</taxon>
        <taxon>Sphingobacteriaceae</taxon>
        <taxon>Sphingobacterium</taxon>
    </lineage>
</organism>
<keyword evidence="2" id="KW-1185">Reference proteome</keyword>